<feature type="region of interest" description="Disordered" evidence="1">
    <location>
        <begin position="123"/>
        <end position="147"/>
    </location>
</feature>
<dbReference type="AlphaFoldDB" id="A0A9P7KFR7"/>
<dbReference type="Proteomes" id="UP000775547">
    <property type="component" value="Unassembled WGS sequence"/>
</dbReference>
<keyword evidence="3" id="KW-1185">Reference proteome</keyword>
<organism evidence="2 3">
    <name type="scientific">Asterophora parasitica</name>
    <dbReference type="NCBI Taxonomy" id="117018"/>
    <lineage>
        <taxon>Eukaryota</taxon>
        <taxon>Fungi</taxon>
        <taxon>Dikarya</taxon>
        <taxon>Basidiomycota</taxon>
        <taxon>Agaricomycotina</taxon>
        <taxon>Agaricomycetes</taxon>
        <taxon>Agaricomycetidae</taxon>
        <taxon>Agaricales</taxon>
        <taxon>Tricholomatineae</taxon>
        <taxon>Lyophyllaceae</taxon>
        <taxon>Asterophora</taxon>
    </lineage>
</organism>
<sequence length="188" mass="21138">MFRFKAPVVGVLPPKPSRQRVDMGSGHSCPDCHSPYVHSFLFQSYLQVDSDDYDRFKSAALLKRHQRGSAECCKRRQEETKTKIGRAKRKALETATSDLKIPGPSTAKRPRLVEERNSFVPHIQPTSFDASGPGYDRGPPQQPAQNLNDHYLLYSDSAQHANEYAESNSTNSVASERLLWNIDIAFMG</sequence>
<proteinExistence type="predicted"/>
<evidence type="ECO:0000313" key="2">
    <source>
        <dbReference type="EMBL" id="KAG5647145.1"/>
    </source>
</evidence>
<reference evidence="2" key="2">
    <citation type="submission" date="2021-10" db="EMBL/GenBank/DDBJ databases">
        <title>Phylogenomics reveals ancestral predisposition of the termite-cultivated fungus Termitomyces towards a domesticated lifestyle.</title>
        <authorList>
            <person name="Auxier B."/>
            <person name="Grum-Grzhimaylo A."/>
            <person name="Cardenas M.E."/>
            <person name="Lodge J.D."/>
            <person name="Laessoe T."/>
            <person name="Pedersen O."/>
            <person name="Smith M.E."/>
            <person name="Kuyper T.W."/>
            <person name="Franco-Molano E.A."/>
            <person name="Baroni T.J."/>
            <person name="Aanen D.K."/>
        </authorList>
    </citation>
    <scope>NUCLEOTIDE SEQUENCE</scope>
    <source>
        <strain evidence="2">AP01</strain>
        <tissue evidence="2">Mycelium</tissue>
    </source>
</reference>
<comment type="caution">
    <text evidence="2">The sequence shown here is derived from an EMBL/GenBank/DDBJ whole genome shotgun (WGS) entry which is preliminary data.</text>
</comment>
<gene>
    <name evidence="2" type="ORF">DXG03_001100</name>
</gene>
<evidence type="ECO:0000256" key="1">
    <source>
        <dbReference type="SAM" id="MobiDB-lite"/>
    </source>
</evidence>
<feature type="region of interest" description="Disordered" evidence="1">
    <location>
        <begin position="75"/>
        <end position="107"/>
    </location>
</feature>
<dbReference type="EMBL" id="JABCKV010000012">
    <property type="protein sequence ID" value="KAG5647145.1"/>
    <property type="molecule type" value="Genomic_DNA"/>
</dbReference>
<evidence type="ECO:0000313" key="3">
    <source>
        <dbReference type="Proteomes" id="UP000775547"/>
    </source>
</evidence>
<name>A0A9P7KFR7_9AGAR</name>
<accession>A0A9P7KFR7</accession>
<protein>
    <submittedName>
        <fullName evidence="2">Uncharacterized protein</fullName>
    </submittedName>
</protein>
<reference evidence="2" key="1">
    <citation type="submission" date="2020-07" db="EMBL/GenBank/DDBJ databases">
        <authorList>
            <person name="Nieuwenhuis M."/>
            <person name="Van De Peppel L.J.J."/>
        </authorList>
    </citation>
    <scope>NUCLEOTIDE SEQUENCE</scope>
    <source>
        <strain evidence="2">AP01</strain>
        <tissue evidence="2">Mycelium</tissue>
    </source>
</reference>